<dbReference type="InterPro" id="IPR019650">
    <property type="entry name" value="DUF2513"/>
</dbReference>
<organism evidence="1 2">
    <name type="scientific">Listeria cossartiae subsp. cayugensis</name>
    <dbReference type="NCBI Taxonomy" id="2713505"/>
    <lineage>
        <taxon>Bacteria</taxon>
        <taxon>Bacillati</taxon>
        <taxon>Bacillota</taxon>
        <taxon>Bacilli</taxon>
        <taxon>Bacillales</taxon>
        <taxon>Listeriaceae</taxon>
        <taxon>Listeria</taxon>
        <taxon>Listeria cossartiae</taxon>
    </lineage>
</organism>
<reference evidence="1 2" key="1">
    <citation type="submission" date="2023-05" db="EMBL/GenBank/DDBJ databases">
        <title>A Combination of Whole Genome Sequencing and Metagenomics Reveals Diversity of Listeria spp. in Soil Collected from the Nantahala National Forest.</title>
        <authorList>
            <person name="Wang J."/>
            <person name="Schamp C.N."/>
            <person name="Hudson L.K."/>
            <person name="Chaggar H.K."/>
            <person name="Bryan D.W."/>
            <person name="Radosevich M."/>
            <person name="Denes T.G."/>
        </authorList>
    </citation>
    <scope>NUCLEOTIDE SEQUENCE [LARGE SCALE GENOMIC DNA]</scope>
    <source>
        <strain evidence="1 2">UTK S2-0002</strain>
    </source>
</reference>
<dbReference type="Pfam" id="PF10711">
    <property type="entry name" value="DUF2513"/>
    <property type="match status" value="1"/>
</dbReference>
<dbReference type="EMBL" id="JASBAM010000001">
    <property type="protein sequence ID" value="MDT0113055.1"/>
    <property type="molecule type" value="Genomic_DNA"/>
</dbReference>
<dbReference type="RefSeq" id="WP_185506370.1">
    <property type="nucleotide sequence ID" value="NZ_JASAYY010000001.1"/>
</dbReference>
<gene>
    <name evidence="1" type="ORF">QJV37_02780</name>
</gene>
<proteinExistence type="predicted"/>
<name>A0ABU2IK46_9LIST</name>
<evidence type="ECO:0000313" key="2">
    <source>
        <dbReference type="Proteomes" id="UP001252688"/>
    </source>
</evidence>
<protein>
    <submittedName>
        <fullName evidence="1">DUF2513 domain-containing protein</fullName>
    </submittedName>
</protein>
<keyword evidence="2" id="KW-1185">Reference proteome</keyword>
<comment type="caution">
    <text evidence="1">The sequence shown here is derived from an EMBL/GenBank/DDBJ whole genome shotgun (WGS) entry which is preliminary data.</text>
</comment>
<sequence>MKVNYDCIRDVLLLVRNQEEYEDLHSTIIIKSLGDYYSVHELANAISIILYEGFAVGKYPTGNMDGFYDYKIQFLTVSGDQFINSIKDESVWTHVKEEVRGKPVQTLFSFAQIAVSIFR</sequence>
<dbReference type="Proteomes" id="UP001252688">
    <property type="component" value="Unassembled WGS sequence"/>
</dbReference>
<accession>A0ABU2IK46</accession>
<evidence type="ECO:0000313" key="1">
    <source>
        <dbReference type="EMBL" id="MDT0113055.1"/>
    </source>
</evidence>